<dbReference type="Proteomes" id="UP000559027">
    <property type="component" value="Unassembled WGS sequence"/>
</dbReference>
<evidence type="ECO:0000313" key="1">
    <source>
        <dbReference type="EMBL" id="KAF5363713.1"/>
    </source>
</evidence>
<dbReference type="OrthoDB" id="3057455at2759"/>
<keyword evidence="2" id="KW-1185">Reference proteome</keyword>
<reference evidence="1 2" key="1">
    <citation type="journal article" date="2020" name="ISME J.">
        <title>Uncovering the hidden diversity of litter-decomposition mechanisms in mushroom-forming fungi.</title>
        <authorList>
            <person name="Floudas D."/>
            <person name="Bentzer J."/>
            <person name="Ahren D."/>
            <person name="Johansson T."/>
            <person name="Persson P."/>
            <person name="Tunlid A."/>
        </authorList>
    </citation>
    <scope>NUCLEOTIDE SEQUENCE [LARGE SCALE GENOMIC DNA]</scope>
    <source>
        <strain evidence="1 2">CBS 146.42</strain>
    </source>
</reference>
<name>A0A8H5LNK0_9AGAR</name>
<evidence type="ECO:0000313" key="2">
    <source>
        <dbReference type="Proteomes" id="UP000559027"/>
    </source>
</evidence>
<accession>A0A8H5LNK0</accession>
<sequence>MAIRTIAIIHGHYIALQGYWLWEELLRFTFIDLSTRTWQPDTSTPDPTLSAVLLRHHHIPTPALLSTDRYIADICMGEMAFVDQAIAGAGTAEAVTLDDTEDDQELSSLESSLCSMDFDPPLRISSSQDVCGLGISGLLSKDGSGPFTGLGAISVRPFAWRHTPTPGNSEPRYADTPVGANTYRSACQRREPYMDVSTTLAVRTRILESIVDCDPALTDAPHTTETTPTQPPARVTPIDQSHRLIRFPPPPMKHFAAPTISSELRRMSNLRSSIGYPSHRPYHHRLSRSSVVILGTPRFLRNAETRDEIASIRTPLRSWDTTSTRFAKATSGHHRSRAFSVDVTVASPSGLNTIPRWR</sequence>
<organism evidence="1 2">
    <name type="scientific">Leucocoprinus leucothites</name>
    <dbReference type="NCBI Taxonomy" id="201217"/>
    <lineage>
        <taxon>Eukaryota</taxon>
        <taxon>Fungi</taxon>
        <taxon>Dikarya</taxon>
        <taxon>Basidiomycota</taxon>
        <taxon>Agaricomycotina</taxon>
        <taxon>Agaricomycetes</taxon>
        <taxon>Agaricomycetidae</taxon>
        <taxon>Agaricales</taxon>
        <taxon>Agaricineae</taxon>
        <taxon>Agaricaceae</taxon>
        <taxon>Leucocoprinus</taxon>
    </lineage>
</organism>
<protein>
    <submittedName>
        <fullName evidence="1">Uncharacterized protein</fullName>
    </submittedName>
</protein>
<gene>
    <name evidence="1" type="ORF">D9756_001128</name>
</gene>
<comment type="caution">
    <text evidence="1">The sequence shown here is derived from an EMBL/GenBank/DDBJ whole genome shotgun (WGS) entry which is preliminary data.</text>
</comment>
<dbReference type="AlphaFoldDB" id="A0A8H5LNK0"/>
<proteinExistence type="predicted"/>
<dbReference type="EMBL" id="JAACJO010000001">
    <property type="protein sequence ID" value="KAF5363713.1"/>
    <property type="molecule type" value="Genomic_DNA"/>
</dbReference>